<evidence type="ECO:0000313" key="2">
    <source>
        <dbReference type="Proteomes" id="UP001055811"/>
    </source>
</evidence>
<proteinExistence type="predicted"/>
<reference evidence="2" key="1">
    <citation type="journal article" date="2022" name="Mol. Ecol. Resour.">
        <title>The genomes of chicory, endive, great burdock and yacon provide insights into Asteraceae palaeo-polyploidization history and plant inulin production.</title>
        <authorList>
            <person name="Fan W."/>
            <person name="Wang S."/>
            <person name="Wang H."/>
            <person name="Wang A."/>
            <person name="Jiang F."/>
            <person name="Liu H."/>
            <person name="Zhao H."/>
            <person name="Xu D."/>
            <person name="Zhang Y."/>
        </authorList>
    </citation>
    <scope>NUCLEOTIDE SEQUENCE [LARGE SCALE GENOMIC DNA]</scope>
    <source>
        <strain evidence="2">cv. Punajuju</strain>
    </source>
</reference>
<accession>A0ACB8ZL75</accession>
<reference evidence="1 2" key="2">
    <citation type="journal article" date="2022" name="Mol. Ecol. Resour.">
        <title>The genomes of chicory, endive, great burdock and yacon provide insights into Asteraceae paleo-polyploidization history and plant inulin production.</title>
        <authorList>
            <person name="Fan W."/>
            <person name="Wang S."/>
            <person name="Wang H."/>
            <person name="Wang A."/>
            <person name="Jiang F."/>
            <person name="Liu H."/>
            <person name="Zhao H."/>
            <person name="Xu D."/>
            <person name="Zhang Y."/>
        </authorList>
    </citation>
    <scope>NUCLEOTIDE SEQUENCE [LARGE SCALE GENOMIC DNA]</scope>
    <source>
        <strain evidence="2">cv. Punajuju</strain>
        <tissue evidence="1">Leaves</tissue>
    </source>
</reference>
<sequence length="117" mass="13575">MMNHDTYVQRNYLKKKNFQPCPVWLNDLMNALDMRIRLESDLKASALMESENAIGECEIDEAKGRKWNRMSPLEMMSFEGFRSNGDVAIKYDEIETVEDDSEAFANGFQLIGEEKKI</sequence>
<dbReference type="Proteomes" id="UP001055811">
    <property type="component" value="Linkage Group LG08"/>
</dbReference>
<gene>
    <name evidence="1" type="ORF">L2E82_41803</name>
</gene>
<keyword evidence="2" id="KW-1185">Reference proteome</keyword>
<organism evidence="1 2">
    <name type="scientific">Cichorium intybus</name>
    <name type="common">Chicory</name>
    <dbReference type="NCBI Taxonomy" id="13427"/>
    <lineage>
        <taxon>Eukaryota</taxon>
        <taxon>Viridiplantae</taxon>
        <taxon>Streptophyta</taxon>
        <taxon>Embryophyta</taxon>
        <taxon>Tracheophyta</taxon>
        <taxon>Spermatophyta</taxon>
        <taxon>Magnoliopsida</taxon>
        <taxon>eudicotyledons</taxon>
        <taxon>Gunneridae</taxon>
        <taxon>Pentapetalae</taxon>
        <taxon>asterids</taxon>
        <taxon>campanulids</taxon>
        <taxon>Asterales</taxon>
        <taxon>Asteraceae</taxon>
        <taxon>Cichorioideae</taxon>
        <taxon>Cichorieae</taxon>
        <taxon>Cichoriinae</taxon>
        <taxon>Cichorium</taxon>
    </lineage>
</organism>
<comment type="caution">
    <text evidence="1">The sequence shown here is derived from an EMBL/GenBank/DDBJ whole genome shotgun (WGS) entry which is preliminary data.</text>
</comment>
<protein>
    <submittedName>
        <fullName evidence="1">Uncharacterized protein</fullName>
    </submittedName>
</protein>
<name>A0ACB8ZL75_CICIN</name>
<dbReference type="EMBL" id="CM042016">
    <property type="protein sequence ID" value="KAI3698333.1"/>
    <property type="molecule type" value="Genomic_DNA"/>
</dbReference>
<evidence type="ECO:0000313" key="1">
    <source>
        <dbReference type="EMBL" id="KAI3698333.1"/>
    </source>
</evidence>